<feature type="domain" description="CinA C-terminal" evidence="1">
    <location>
        <begin position="6"/>
        <end position="152"/>
    </location>
</feature>
<dbReference type="InterPro" id="IPR036653">
    <property type="entry name" value="CinA-like_C"/>
</dbReference>
<dbReference type="Proteomes" id="UP000305887">
    <property type="component" value="Unassembled WGS sequence"/>
</dbReference>
<dbReference type="SUPFAM" id="SSF142433">
    <property type="entry name" value="CinA-like"/>
    <property type="match status" value="1"/>
</dbReference>
<reference evidence="2 3" key="1">
    <citation type="submission" date="2019-06" db="EMBL/GenBank/DDBJ databases">
        <title>YIM 131921 draft genome.</title>
        <authorList>
            <person name="Jiang L."/>
        </authorList>
    </citation>
    <scope>NUCLEOTIDE SEQUENCE [LARGE SCALE GENOMIC DNA]</scope>
    <source>
        <strain evidence="2 3">YIM 131921</strain>
    </source>
</reference>
<dbReference type="Pfam" id="PF02464">
    <property type="entry name" value="CinA"/>
    <property type="match status" value="1"/>
</dbReference>
<dbReference type="Gene3D" id="3.90.950.20">
    <property type="entry name" value="CinA-like"/>
    <property type="match status" value="1"/>
</dbReference>
<dbReference type="RefSeq" id="WP_139075926.1">
    <property type="nucleotide sequence ID" value="NZ_VDFU01000005.1"/>
</dbReference>
<keyword evidence="3" id="KW-1185">Reference proteome</keyword>
<evidence type="ECO:0000313" key="3">
    <source>
        <dbReference type="Proteomes" id="UP000305887"/>
    </source>
</evidence>
<comment type="caution">
    <text evidence="2">The sequence shown here is derived from an EMBL/GenBank/DDBJ whole genome shotgun (WGS) entry which is preliminary data.</text>
</comment>
<organism evidence="2 3">
    <name type="scientific">Rubellimicrobium rubrum</name>
    <dbReference type="NCBI Taxonomy" id="2585369"/>
    <lineage>
        <taxon>Bacteria</taxon>
        <taxon>Pseudomonadati</taxon>
        <taxon>Pseudomonadota</taxon>
        <taxon>Alphaproteobacteria</taxon>
        <taxon>Rhodobacterales</taxon>
        <taxon>Roseobacteraceae</taxon>
        <taxon>Rubellimicrobium</taxon>
    </lineage>
</organism>
<name>A0A5C4N4I9_9RHOB</name>
<evidence type="ECO:0000259" key="1">
    <source>
        <dbReference type="Pfam" id="PF02464"/>
    </source>
</evidence>
<dbReference type="NCBIfam" id="TIGR00199">
    <property type="entry name" value="PncC_domain"/>
    <property type="match status" value="1"/>
</dbReference>
<accession>A0A5C4N4I9</accession>
<dbReference type="AlphaFoldDB" id="A0A5C4N4I9"/>
<evidence type="ECO:0000313" key="2">
    <source>
        <dbReference type="EMBL" id="TNC51184.1"/>
    </source>
</evidence>
<protein>
    <submittedName>
        <fullName evidence="2">CinA family protein</fullName>
    </submittedName>
</protein>
<gene>
    <name evidence="2" type="ORF">FHG66_06460</name>
</gene>
<sequence length="157" mass="15885">MNTGELLAAARAKGLRIAVAESCTGGLLAGELTGPAGASTVFDRGFVTYSNAAKMDLLGVTTEALEIHGAVSEDVAGQMAVGALHRSEADVAVAITGVAGPGASGRKPEGRVCFGLATAQGARTETVEFGPRGRDEVRQASVAHALDLLLQAVERTP</sequence>
<proteinExistence type="predicted"/>
<dbReference type="InterPro" id="IPR008136">
    <property type="entry name" value="CinA_C"/>
</dbReference>
<dbReference type="EMBL" id="VDFU01000005">
    <property type="protein sequence ID" value="TNC51184.1"/>
    <property type="molecule type" value="Genomic_DNA"/>
</dbReference>
<dbReference type="OrthoDB" id="9801454at2"/>